<dbReference type="Gene3D" id="3.60.40.10">
    <property type="entry name" value="PPM-type phosphatase domain"/>
    <property type="match status" value="1"/>
</dbReference>
<dbReference type="PANTHER" id="PTHR43156:SF2">
    <property type="entry name" value="STAGE II SPORULATION PROTEIN E"/>
    <property type="match status" value="1"/>
</dbReference>
<dbReference type="PROSITE" id="PS50112">
    <property type="entry name" value="PAS"/>
    <property type="match status" value="1"/>
</dbReference>
<dbReference type="Proteomes" id="UP001519293">
    <property type="component" value="Unassembled WGS sequence"/>
</dbReference>
<dbReference type="PANTHER" id="PTHR43156">
    <property type="entry name" value="STAGE II SPORULATION PROTEIN E-RELATED"/>
    <property type="match status" value="1"/>
</dbReference>
<dbReference type="Gene3D" id="3.30.450.20">
    <property type="entry name" value="PAS domain"/>
    <property type="match status" value="1"/>
</dbReference>
<dbReference type="SMART" id="SM00091">
    <property type="entry name" value="PAS"/>
    <property type="match status" value="1"/>
</dbReference>
<evidence type="ECO:0000313" key="5">
    <source>
        <dbReference type="Proteomes" id="UP001519293"/>
    </source>
</evidence>
<dbReference type="Pfam" id="PF07228">
    <property type="entry name" value="SpoIIE"/>
    <property type="match status" value="1"/>
</dbReference>
<comment type="caution">
    <text evidence="4">The sequence shown here is derived from an EMBL/GenBank/DDBJ whole genome shotgun (WGS) entry which is preliminary data.</text>
</comment>
<protein>
    <submittedName>
        <fullName evidence="4">PAS domain S-box-containing protein</fullName>
    </submittedName>
</protein>
<evidence type="ECO:0000259" key="2">
    <source>
        <dbReference type="PROSITE" id="PS50112"/>
    </source>
</evidence>
<dbReference type="RefSeq" id="WP_066395015.1">
    <property type="nucleotide sequence ID" value="NZ_JAGIKZ010000001.1"/>
</dbReference>
<keyword evidence="5" id="KW-1185">Reference proteome</keyword>
<sequence>MIQLSENSKEEIEGFHELLLNTPNLCYSIFQNMTEGIVITDTKANILHANQAYCSISGYTLKELIGRNVNVLKSNLHDQSFYQGFWNCIISNGKWTGEIWNRHQSGRLYLQKVSIFAIRDEKGRVIQYAAVTTDISEEDKLRKDIVRTGILQKTLLPSTLCLQSIIVETVFMPLNYIGGDFYDFYWDQENQILSGYIIDIMGHGVTAAFQNSVLRVLFSQNFSHNSSLIDVLSNINCESTNYFLEDTFAAGLCFRMDIQNGTLTYACAGMNKFIKCQANGEMVIVKQKGPYLGVMEHPAFTEHTISIAKGDSFYFMTDGFMDLFEKENRFRNNDFKENINKLRGININELKDDASAIGIFVKEVGGSSHV</sequence>
<gene>
    <name evidence="4" type="ORF">J2Z40_000033</name>
</gene>
<dbReference type="NCBIfam" id="TIGR00229">
    <property type="entry name" value="sensory_box"/>
    <property type="match status" value="1"/>
</dbReference>
<reference evidence="4 5" key="1">
    <citation type="submission" date="2021-03" db="EMBL/GenBank/DDBJ databases">
        <title>Genomic Encyclopedia of Type Strains, Phase IV (KMG-IV): sequencing the most valuable type-strain genomes for metagenomic binning, comparative biology and taxonomic classification.</title>
        <authorList>
            <person name="Goeker M."/>
        </authorList>
    </citation>
    <scope>NUCLEOTIDE SEQUENCE [LARGE SCALE GENOMIC DNA]</scope>
    <source>
        <strain evidence="4 5">DSM 26675</strain>
    </source>
</reference>
<evidence type="ECO:0000256" key="1">
    <source>
        <dbReference type="ARBA" id="ARBA00022801"/>
    </source>
</evidence>
<dbReference type="SMART" id="SM00331">
    <property type="entry name" value="PP2C_SIG"/>
    <property type="match status" value="1"/>
</dbReference>
<feature type="domain" description="PAS" evidence="2">
    <location>
        <begin position="29"/>
        <end position="80"/>
    </location>
</feature>
<dbReference type="InterPro" id="IPR036457">
    <property type="entry name" value="PPM-type-like_dom_sf"/>
</dbReference>
<dbReference type="InterPro" id="IPR001932">
    <property type="entry name" value="PPM-type_phosphatase-like_dom"/>
</dbReference>
<accession>A0ABS4R9C0</accession>
<keyword evidence="1" id="KW-0378">Hydrolase</keyword>
<evidence type="ECO:0000259" key="3">
    <source>
        <dbReference type="PROSITE" id="PS50113"/>
    </source>
</evidence>
<dbReference type="InterPro" id="IPR000014">
    <property type="entry name" value="PAS"/>
</dbReference>
<dbReference type="InterPro" id="IPR000700">
    <property type="entry name" value="PAS-assoc_C"/>
</dbReference>
<dbReference type="CDD" id="cd00130">
    <property type="entry name" value="PAS"/>
    <property type="match status" value="1"/>
</dbReference>
<organism evidence="4 5">
    <name type="scientific">Cytobacillus eiseniae</name>
    <dbReference type="NCBI Taxonomy" id="762947"/>
    <lineage>
        <taxon>Bacteria</taxon>
        <taxon>Bacillati</taxon>
        <taxon>Bacillota</taxon>
        <taxon>Bacilli</taxon>
        <taxon>Bacillales</taxon>
        <taxon>Bacillaceae</taxon>
        <taxon>Cytobacillus</taxon>
    </lineage>
</organism>
<dbReference type="InterPro" id="IPR052016">
    <property type="entry name" value="Bact_Sigma-Reg"/>
</dbReference>
<name>A0ABS4R9C0_9BACI</name>
<dbReference type="InterPro" id="IPR035965">
    <property type="entry name" value="PAS-like_dom_sf"/>
</dbReference>
<dbReference type="PROSITE" id="PS50113">
    <property type="entry name" value="PAC"/>
    <property type="match status" value="1"/>
</dbReference>
<dbReference type="SUPFAM" id="SSF55785">
    <property type="entry name" value="PYP-like sensor domain (PAS domain)"/>
    <property type="match status" value="1"/>
</dbReference>
<evidence type="ECO:0000313" key="4">
    <source>
        <dbReference type="EMBL" id="MBP2239480.1"/>
    </source>
</evidence>
<proteinExistence type="predicted"/>
<dbReference type="EMBL" id="JAGIKZ010000001">
    <property type="protein sequence ID" value="MBP2239480.1"/>
    <property type="molecule type" value="Genomic_DNA"/>
</dbReference>
<dbReference type="Pfam" id="PF13426">
    <property type="entry name" value="PAS_9"/>
    <property type="match status" value="1"/>
</dbReference>
<feature type="domain" description="PAC" evidence="3">
    <location>
        <begin position="95"/>
        <end position="147"/>
    </location>
</feature>